<dbReference type="SMART" id="SM00530">
    <property type="entry name" value="HTH_XRE"/>
    <property type="match status" value="1"/>
</dbReference>
<evidence type="ECO:0000313" key="3">
    <source>
        <dbReference type="Proteomes" id="UP001348641"/>
    </source>
</evidence>
<dbReference type="InterPro" id="IPR001387">
    <property type="entry name" value="Cro/C1-type_HTH"/>
</dbReference>
<proteinExistence type="predicted"/>
<dbReference type="InterPro" id="IPR010982">
    <property type="entry name" value="Lambda_DNA-bd_dom_sf"/>
</dbReference>
<dbReference type="Pfam" id="PF12688">
    <property type="entry name" value="TPR_5"/>
    <property type="match status" value="3"/>
</dbReference>
<dbReference type="Gene3D" id="1.10.260.40">
    <property type="entry name" value="lambda repressor-like DNA-binding domains"/>
    <property type="match status" value="1"/>
</dbReference>
<dbReference type="Pfam" id="PF01381">
    <property type="entry name" value="HTH_3"/>
    <property type="match status" value="1"/>
</dbReference>
<dbReference type="SUPFAM" id="SSF48452">
    <property type="entry name" value="TPR-like"/>
    <property type="match status" value="2"/>
</dbReference>
<dbReference type="PROSITE" id="PS50943">
    <property type="entry name" value="HTH_CROC1"/>
    <property type="match status" value="1"/>
</dbReference>
<dbReference type="SUPFAM" id="SSF47413">
    <property type="entry name" value="lambda repressor-like DNA-binding domains"/>
    <property type="match status" value="1"/>
</dbReference>
<dbReference type="InterPro" id="IPR041656">
    <property type="entry name" value="TPR_5"/>
</dbReference>
<sequence length="947" mass="103501">MASQRQQPTLMDPVSAQTELQEHLNTALEAQRLSKTQLAHRADLSRTTVSNALNRKDLVPSPETVRALATALNLDPKRLVSLRNTASPHRDTAASGPGQPINECDPYHLGIHPAVEAPLRLSATRSLPHRGTAALTSYIGRAHDEQLAQIVEAAVGGQSRMAVLVGSSSIGKTRACWEVIRSLSELGWRLWHPFDLTCAEAALADMRRVVPRTVIWLDDAQNYLGAGGGLGERIAAALHTLLTDSDRAPVLILGTLWEDPASPFPERPIPGRADPHAQVRALLKGHRIPVPSAFGEAARTSAKELAEKGNRQLAYALEHTIDGRLAQTLAGAPELVRRYLNASPGARALMRAAMDARRLGVGLHLPRDFLVEAAEGYLSDEDYEVLDDDWVAQALRETSTTVVGDLAPLRQVRPRRSHNLSGNTAGSDGPVCRLASYLEQYGRYERDSLCPPLSFWLAAEDHLTCANDLVKIAEAACRRGFLRYAARLCHRIPRTDRPTFPSSMLNLMSSYIDPHWNGLRWFIDHTALDDAPDLTYLAIILHQKTRRGLAIQLLRRAADHVGPTSTRALASMVTTLRWLGHRDFFSTVDYHGIASTLAIQAAVHADPTNTADTMYLVGVLRQAGLHGYAAQLLPRTASHADPSNTTEAIYLVELLERLGHHEMATDLAIHTSAHADPTNTRTLTHLASTLRRLGQHETATRLLTQAAACVPLTNTPDTTYLIGVLHEFGHCEASARLAARAAAQTDPTETHALVQLASTLCRLGHHETATRLATRAASHADPTNTADNTYLIEALDRLGHHETATRLATRTASHADPTNTRVSAYLASMLKNLGLDEIAIQVLTDANPQEVTESTFLIGVFHETGLHREAMQLAIRSAAHTDPTDTYSVNRLLHALRAMNQRKAIQVLENRSLDAGSLAKLPDSISIYGREINGSPSQPWTWDEQAL</sequence>
<evidence type="ECO:0000313" key="2">
    <source>
        <dbReference type="EMBL" id="MEE2053649.1"/>
    </source>
</evidence>
<reference evidence="2 3" key="1">
    <citation type="submission" date="2023-07" db="EMBL/GenBank/DDBJ databases">
        <authorList>
            <person name="Girao M."/>
            <person name="Carvalho M.F."/>
        </authorList>
    </citation>
    <scope>NUCLEOTIDE SEQUENCE [LARGE SCALE GENOMIC DNA]</scope>
    <source>
        <strain evidence="2 3">66/93</strain>
    </source>
</reference>
<dbReference type="Proteomes" id="UP001348641">
    <property type="component" value="Unassembled WGS sequence"/>
</dbReference>
<gene>
    <name evidence="2" type="ORF">Q8A49_24420</name>
</gene>
<accession>A0ABU7KWK6</accession>
<comment type="caution">
    <text evidence="2">The sequence shown here is derived from an EMBL/GenBank/DDBJ whole genome shotgun (WGS) entry which is preliminary data.</text>
</comment>
<feature type="domain" description="HTH cro/C1-type" evidence="1">
    <location>
        <begin position="24"/>
        <end position="79"/>
    </location>
</feature>
<dbReference type="EMBL" id="JAUUCC010000078">
    <property type="protein sequence ID" value="MEE2053649.1"/>
    <property type="molecule type" value="Genomic_DNA"/>
</dbReference>
<name>A0ABU7KWK6_9ACTN</name>
<dbReference type="RefSeq" id="WP_330160580.1">
    <property type="nucleotide sequence ID" value="NZ_BAAAJA010000012.1"/>
</dbReference>
<protein>
    <submittedName>
        <fullName evidence="2">Helix-turn-helix transcriptional regulator</fullName>
    </submittedName>
</protein>
<dbReference type="InterPro" id="IPR011990">
    <property type="entry name" value="TPR-like_helical_dom_sf"/>
</dbReference>
<evidence type="ECO:0000259" key="1">
    <source>
        <dbReference type="PROSITE" id="PS50943"/>
    </source>
</evidence>
<organism evidence="2 3">
    <name type="scientific">Nocardiopsis tropica</name>
    <dbReference type="NCBI Taxonomy" id="109330"/>
    <lineage>
        <taxon>Bacteria</taxon>
        <taxon>Bacillati</taxon>
        <taxon>Actinomycetota</taxon>
        <taxon>Actinomycetes</taxon>
        <taxon>Streptosporangiales</taxon>
        <taxon>Nocardiopsidaceae</taxon>
        <taxon>Nocardiopsis</taxon>
    </lineage>
</organism>
<dbReference type="CDD" id="cd00093">
    <property type="entry name" value="HTH_XRE"/>
    <property type="match status" value="1"/>
</dbReference>
<dbReference type="Gene3D" id="1.25.40.10">
    <property type="entry name" value="Tetratricopeptide repeat domain"/>
    <property type="match status" value="1"/>
</dbReference>